<feature type="compositionally biased region" description="Basic and acidic residues" evidence="1">
    <location>
        <begin position="142"/>
        <end position="161"/>
    </location>
</feature>
<dbReference type="AlphaFoldDB" id="A0A9W6UJD6"/>
<proteinExistence type="predicted"/>
<dbReference type="Proteomes" id="UP001165092">
    <property type="component" value="Unassembled WGS sequence"/>
</dbReference>
<name>A0A9W6UJD6_9ACTN</name>
<evidence type="ECO:0000313" key="2">
    <source>
        <dbReference type="EMBL" id="GLU47945.1"/>
    </source>
</evidence>
<gene>
    <name evidence="2" type="ORF">Nans01_22960</name>
</gene>
<evidence type="ECO:0008006" key="4">
    <source>
        <dbReference type="Google" id="ProtNLM"/>
    </source>
</evidence>
<evidence type="ECO:0000256" key="1">
    <source>
        <dbReference type="SAM" id="MobiDB-lite"/>
    </source>
</evidence>
<comment type="caution">
    <text evidence="2">The sequence shown here is derived from an EMBL/GenBank/DDBJ whole genome shotgun (WGS) entry which is preliminary data.</text>
</comment>
<organism evidence="2 3">
    <name type="scientific">Nocardiopsis ansamitocini</name>
    <dbReference type="NCBI Taxonomy" id="1670832"/>
    <lineage>
        <taxon>Bacteria</taxon>
        <taxon>Bacillati</taxon>
        <taxon>Actinomycetota</taxon>
        <taxon>Actinomycetes</taxon>
        <taxon>Streptosporangiales</taxon>
        <taxon>Nocardiopsidaceae</taxon>
        <taxon>Nocardiopsis</taxon>
    </lineage>
</organism>
<protein>
    <recommendedName>
        <fullName evidence="4">(2Fe-2S) ferredoxin domain-containing protein</fullName>
    </recommendedName>
</protein>
<evidence type="ECO:0000313" key="3">
    <source>
        <dbReference type="Proteomes" id="UP001165092"/>
    </source>
</evidence>
<dbReference type="EMBL" id="BSQG01000003">
    <property type="protein sequence ID" value="GLU47945.1"/>
    <property type="molecule type" value="Genomic_DNA"/>
</dbReference>
<feature type="compositionally biased region" description="Basic residues" evidence="1">
    <location>
        <begin position="125"/>
        <end position="141"/>
    </location>
</feature>
<feature type="compositionally biased region" description="Basic and acidic residues" evidence="1">
    <location>
        <begin position="115"/>
        <end position="124"/>
    </location>
</feature>
<sequence>MIELTSGGQPCRLVVCRGCCCGRKKKRPGVDHKGQLARLSELRDHEGRDVPVRVSKCLGICFKANVVVVQPSSTGRAAGGRPVWLGDFTEEKLIGELDDWVFEGGPGIAPLPELLEPHITSKDAKKPKKAKKEKKIKAAKKAKQEKAEPGVASGKDKDEKPKKGKVAAKAAKKAGQKSKKAKAAAKAAKKLAAKK</sequence>
<feature type="compositionally biased region" description="Basic residues" evidence="1">
    <location>
        <begin position="162"/>
        <end position="195"/>
    </location>
</feature>
<accession>A0A9W6UJD6</accession>
<reference evidence="2" key="1">
    <citation type="submission" date="2023-02" db="EMBL/GenBank/DDBJ databases">
        <title>Nocardiopsis ansamitocini NBRC 112285.</title>
        <authorList>
            <person name="Ichikawa N."/>
            <person name="Sato H."/>
            <person name="Tonouchi N."/>
        </authorList>
    </citation>
    <scope>NUCLEOTIDE SEQUENCE</scope>
    <source>
        <strain evidence="2">NBRC 112285</strain>
    </source>
</reference>
<feature type="region of interest" description="Disordered" evidence="1">
    <location>
        <begin position="112"/>
        <end position="195"/>
    </location>
</feature>
<keyword evidence="3" id="KW-1185">Reference proteome</keyword>